<feature type="compositionally biased region" description="Basic and acidic residues" evidence="1">
    <location>
        <begin position="56"/>
        <end position="75"/>
    </location>
</feature>
<dbReference type="EMBL" id="MKIO01000021">
    <property type="protein sequence ID" value="OLP56680.1"/>
    <property type="molecule type" value="Genomic_DNA"/>
</dbReference>
<evidence type="ECO:0000313" key="3">
    <source>
        <dbReference type="Proteomes" id="UP000186143"/>
    </source>
</evidence>
<dbReference type="STRING" id="1672749.BJF92_11370"/>
<dbReference type="AlphaFoldDB" id="A0A1Q9AMQ0"/>
<dbReference type="OrthoDB" id="8298975at2"/>
<sequence>MERLAKIESVWSRFGSMINTLLLVGILFGGAVSVGSYKTEMEGKISTNASEIKQLEKRQDDKWTNHDNLHKERQTDIGTQNGRNEERFRALERDVQKIDKLDYRLTSTETITTNTAQAIKELQALISQQAGDLREVRAILQRLEASEQRRVR</sequence>
<reference evidence="2 3" key="1">
    <citation type="submission" date="2016-09" db="EMBL/GenBank/DDBJ databases">
        <title>Rhizobium sp. nov., a novel species isolated from the rice rhizosphere.</title>
        <authorList>
            <person name="Zhao J."/>
            <person name="Zhang X."/>
        </authorList>
    </citation>
    <scope>NUCLEOTIDE SEQUENCE [LARGE SCALE GENOMIC DNA]</scope>
    <source>
        <strain evidence="2 3">MH17</strain>
    </source>
</reference>
<protein>
    <submittedName>
        <fullName evidence="2">Uncharacterized protein</fullName>
    </submittedName>
</protein>
<feature type="region of interest" description="Disordered" evidence="1">
    <location>
        <begin position="56"/>
        <end position="84"/>
    </location>
</feature>
<evidence type="ECO:0000256" key="1">
    <source>
        <dbReference type="SAM" id="MobiDB-lite"/>
    </source>
</evidence>
<evidence type="ECO:0000313" key="2">
    <source>
        <dbReference type="EMBL" id="OLP56680.1"/>
    </source>
</evidence>
<name>A0A1Q9AMQ0_9HYPH</name>
<accession>A0A1Q9AMQ0</accession>
<organism evidence="2 3">
    <name type="scientific">Xaviernesmea rhizosphaerae</name>
    <dbReference type="NCBI Taxonomy" id="1672749"/>
    <lineage>
        <taxon>Bacteria</taxon>
        <taxon>Pseudomonadati</taxon>
        <taxon>Pseudomonadota</taxon>
        <taxon>Alphaproteobacteria</taxon>
        <taxon>Hyphomicrobiales</taxon>
        <taxon>Rhizobiaceae</taxon>
        <taxon>Rhizobium/Agrobacterium group</taxon>
        <taxon>Xaviernesmea</taxon>
    </lineage>
</organism>
<proteinExistence type="predicted"/>
<comment type="caution">
    <text evidence="2">The sequence shown here is derived from an EMBL/GenBank/DDBJ whole genome shotgun (WGS) entry which is preliminary data.</text>
</comment>
<gene>
    <name evidence="2" type="ORF">BJF92_11370</name>
</gene>
<dbReference type="Proteomes" id="UP000186143">
    <property type="component" value="Unassembled WGS sequence"/>
</dbReference>